<keyword evidence="3" id="KW-1185">Reference proteome</keyword>
<organism evidence="2 3">
    <name type="scientific">Chromobacterium fluminis</name>
    <dbReference type="NCBI Taxonomy" id="3044269"/>
    <lineage>
        <taxon>Bacteria</taxon>
        <taxon>Pseudomonadati</taxon>
        <taxon>Pseudomonadota</taxon>
        <taxon>Betaproteobacteria</taxon>
        <taxon>Neisseriales</taxon>
        <taxon>Chromobacteriaceae</taxon>
        <taxon>Chromobacterium</taxon>
    </lineage>
</organism>
<keyword evidence="1" id="KW-0472">Membrane</keyword>
<dbReference type="RefSeq" id="WP_166451952.1">
    <property type="nucleotide sequence ID" value="NZ_JAAOMA010000013.1"/>
</dbReference>
<accession>A0ABX0LEF6</accession>
<evidence type="ECO:0000256" key="1">
    <source>
        <dbReference type="SAM" id="Phobius"/>
    </source>
</evidence>
<name>A0ABX0LEF6_9NEIS</name>
<keyword evidence="1" id="KW-1133">Transmembrane helix</keyword>
<protein>
    <recommendedName>
        <fullName evidence="4">Exporter</fullName>
    </recommendedName>
</protein>
<gene>
    <name evidence="2" type="ORF">HA052_10875</name>
</gene>
<dbReference type="Proteomes" id="UP001515641">
    <property type="component" value="Unassembled WGS sequence"/>
</dbReference>
<dbReference type="EMBL" id="JAAOMA010000013">
    <property type="protein sequence ID" value="NHR05702.1"/>
    <property type="molecule type" value="Genomic_DNA"/>
</dbReference>
<feature type="transmembrane region" description="Helical" evidence="1">
    <location>
        <begin position="662"/>
        <end position="683"/>
    </location>
</feature>
<dbReference type="SUPFAM" id="SSF82866">
    <property type="entry name" value="Multidrug efflux transporter AcrB transmembrane domain"/>
    <property type="match status" value="2"/>
</dbReference>
<keyword evidence="1" id="KW-0812">Transmembrane</keyword>
<feature type="transmembrane region" description="Helical" evidence="1">
    <location>
        <begin position="252"/>
        <end position="268"/>
    </location>
</feature>
<feature type="transmembrane region" description="Helical" evidence="1">
    <location>
        <begin position="275"/>
        <end position="296"/>
    </location>
</feature>
<reference evidence="2 3" key="1">
    <citation type="submission" date="2020-03" db="EMBL/GenBank/DDBJ databases">
        <title>Draft genome sequence of environmentally isolated cultures.</title>
        <authorList>
            <person name="Wilson H.S."/>
            <person name="De Leon M.E."/>
        </authorList>
    </citation>
    <scope>NUCLEOTIDE SEQUENCE [LARGE SCALE GENOMIC DNA]</scope>
    <source>
        <strain evidence="2 3">HSC-31F16</strain>
    </source>
</reference>
<dbReference type="PANTHER" id="PTHR33406:SF13">
    <property type="entry name" value="MEMBRANE PROTEIN YDFJ"/>
    <property type="match status" value="1"/>
</dbReference>
<evidence type="ECO:0000313" key="2">
    <source>
        <dbReference type="EMBL" id="NHR05702.1"/>
    </source>
</evidence>
<feature type="transmembrane region" description="Helical" evidence="1">
    <location>
        <begin position="720"/>
        <end position="742"/>
    </location>
</feature>
<evidence type="ECO:0008006" key="4">
    <source>
        <dbReference type="Google" id="ProtNLM"/>
    </source>
</evidence>
<feature type="transmembrane region" description="Helical" evidence="1">
    <location>
        <begin position="344"/>
        <end position="364"/>
    </location>
</feature>
<feature type="transmembrane region" description="Helical" evidence="1">
    <location>
        <begin position="689"/>
        <end position="708"/>
    </location>
</feature>
<comment type="caution">
    <text evidence="2">The sequence shown here is derived from an EMBL/GenBank/DDBJ whole genome shotgun (WGS) entry which is preliminary data.</text>
</comment>
<feature type="transmembrane region" description="Helical" evidence="1">
    <location>
        <begin position="302"/>
        <end position="323"/>
    </location>
</feature>
<dbReference type="InterPro" id="IPR050545">
    <property type="entry name" value="Mycobact_MmpL"/>
</dbReference>
<evidence type="ECO:0000313" key="3">
    <source>
        <dbReference type="Proteomes" id="UP001515641"/>
    </source>
</evidence>
<sequence length="781" mass="83316">MRKRFYGWLALMLLCLASLLPYLGRPLPVQTNMLAMLPDDARQPEVERALAQLAAKAGERLVVMVGHRDPAQASRLAEQAAARLRALPALRSVQGKIGDLDPARLLRPYAPYRHGLLTDADREGLRQNPQAYLETLLLRRLSLPGQGAFGLPLAEDPFGLFGNVLAALPMAKSSLQIKDGWLATERDGVSWRLLSAPLNGDAYDPALQQVLSREVAELRTLAEAGGGQLAATGAVLFAGEARGGAEAEMNRIGSVSMAAVIGLMLLVFRRLRHLALSGAVIAAGTLTAVAATLAVYGQLHLLTLVMGASLIGVAIDYSTHLFASQLQDGPDWDVERALAAIHPAIRMGLLTTLLGYGALALLPFPGLRQIAFFSSAGLVGAYLTVLWCVPCFVRQAAPASARGILPPIGRAFGRYCQFMRGRRLAALLLALGALSLPGLARLQADDDVHQLIRPSAELLAQEHLIRELAGQGNSRQFFLLEAPSEAALLRLGRQLDGRLDALVSAGQLQGYQSLSSLLPPPERQQADHALLQDAMRHAGRQVLQDAGVRDEIAGGYLAGLARPGPSLTAETLLAQPLAAPLRHLWLGRHDGVWRMAVMPGDFRKLDALRQAAQGLDGVTLVDKAASVSELFRQFREASTLMFALSLLAIVALMQRRYGWRRALLLAAPVSLAVLFTLGALGWLGVSANLFVVLGFLMVLGVGVDYAIFVEEGRRHHQQAALLAVGLSALTTLLSFGLLAASATPAVSSFGLTQLIGVGLAVLLAPMVTLFKTGDAGRAESC</sequence>
<dbReference type="PANTHER" id="PTHR33406">
    <property type="entry name" value="MEMBRANE PROTEIN MJ1562-RELATED"/>
    <property type="match status" value="1"/>
</dbReference>
<proteinExistence type="predicted"/>
<dbReference type="Gene3D" id="1.20.1640.10">
    <property type="entry name" value="Multidrug efflux transporter AcrB transmembrane domain"/>
    <property type="match status" value="2"/>
</dbReference>
<feature type="transmembrane region" description="Helical" evidence="1">
    <location>
        <begin position="748"/>
        <end position="770"/>
    </location>
</feature>
<feature type="transmembrane region" description="Helical" evidence="1">
    <location>
        <begin position="370"/>
        <end position="393"/>
    </location>
</feature>